<dbReference type="InterPro" id="IPR029160">
    <property type="entry name" value="UQCC4"/>
</dbReference>
<dbReference type="GeneID" id="111359486"/>
<dbReference type="RefSeq" id="XP_022830830.1">
    <property type="nucleotide sequence ID" value="XM_022975062.1"/>
</dbReference>
<dbReference type="OrthoDB" id="5783753at2759"/>
<dbReference type="AlphaFoldDB" id="A0A9J7EH85"/>
<dbReference type="KEGG" id="sliu:111359486"/>
<dbReference type="PANTHER" id="PTHR35268">
    <property type="entry name" value="PROTEIN CCSMST1"/>
    <property type="match status" value="1"/>
</dbReference>
<keyword evidence="1" id="KW-1133">Transmembrane helix</keyword>
<proteinExistence type="predicted"/>
<accession>A0A9J7EH85</accession>
<reference evidence="3" key="1">
    <citation type="submission" date="2025-08" db="UniProtKB">
        <authorList>
            <consortium name="RefSeq"/>
        </authorList>
    </citation>
    <scope>IDENTIFICATION</scope>
    <source>
        <strain evidence="3">Ishihara</strain>
        <tissue evidence="3">Whole body</tissue>
    </source>
</reference>
<keyword evidence="1" id="KW-0472">Membrane</keyword>
<keyword evidence="1" id="KW-0812">Transmembrane</keyword>
<protein>
    <submittedName>
        <fullName evidence="3">Uncharacterized protein LOC111359486</fullName>
    </submittedName>
</protein>
<evidence type="ECO:0000313" key="2">
    <source>
        <dbReference type="Proteomes" id="UP000301870"/>
    </source>
</evidence>
<gene>
    <name evidence="3" type="primary">LOC111359486</name>
</gene>
<evidence type="ECO:0000256" key="1">
    <source>
        <dbReference type="SAM" id="Phobius"/>
    </source>
</evidence>
<sequence>MYRNIAKFLRNVGRDFRSTRSFSNKIDASENEPIKFSTSQASRKSARPLVKRVDLDMPWYQPFSVVGSVAVFLIYFCVLREENDIDLEFNKTLYDRIKGLEKEQLLQSYRFNKEHGKSVDEIERRLKELDEQENKVIVPVAE</sequence>
<feature type="transmembrane region" description="Helical" evidence="1">
    <location>
        <begin position="59"/>
        <end position="79"/>
    </location>
</feature>
<dbReference type="Proteomes" id="UP000301870">
    <property type="component" value="Chromosome 29"/>
</dbReference>
<dbReference type="PANTHER" id="PTHR35268:SF1">
    <property type="entry name" value="UBIQUINOL-CYTOCHROME-C REDUCTASE COMPLEX ASSEMBLY FACTOR 4"/>
    <property type="match status" value="1"/>
</dbReference>
<evidence type="ECO:0000313" key="3">
    <source>
        <dbReference type="RefSeq" id="XP_022830830.1"/>
    </source>
</evidence>
<keyword evidence="2" id="KW-1185">Reference proteome</keyword>
<dbReference type="Pfam" id="PF15013">
    <property type="entry name" value="CCSMST1"/>
    <property type="match status" value="1"/>
</dbReference>
<name>A0A9J7EH85_SPOLT</name>
<organism evidence="2 3">
    <name type="scientific">Spodoptera litura</name>
    <name type="common">Asian cotton leafworm</name>
    <dbReference type="NCBI Taxonomy" id="69820"/>
    <lineage>
        <taxon>Eukaryota</taxon>
        <taxon>Metazoa</taxon>
        <taxon>Ecdysozoa</taxon>
        <taxon>Arthropoda</taxon>
        <taxon>Hexapoda</taxon>
        <taxon>Insecta</taxon>
        <taxon>Pterygota</taxon>
        <taxon>Neoptera</taxon>
        <taxon>Endopterygota</taxon>
        <taxon>Lepidoptera</taxon>
        <taxon>Glossata</taxon>
        <taxon>Ditrysia</taxon>
        <taxon>Noctuoidea</taxon>
        <taxon>Noctuidae</taxon>
        <taxon>Amphipyrinae</taxon>
        <taxon>Spodoptera</taxon>
    </lineage>
</organism>